<feature type="domain" description="DBL homology" evidence="2">
    <location>
        <begin position="564"/>
        <end position="764"/>
    </location>
</feature>
<accession>A0ABR0RYW0</accession>
<feature type="compositionally biased region" description="Polar residues" evidence="1">
    <location>
        <begin position="1349"/>
        <end position="1360"/>
    </location>
</feature>
<proteinExistence type="predicted"/>
<feature type="compositionally biased region" description="Basic and acidic residues" evidence="1">
    <location>
        <begin position="272"/>
        <end position="281"/>
    </location>
</feature>
<dbReference type="InterPro" id="IPR056416">
    <property type="entry name" value="DH_2_fung"/>
</dbReference>
<feature type="region of interest" description="Disordered" evidence="1">
    <location>
        <begin position="1"/>
        <end position="37"/>
    </location>
</feature>
<feature type="compositionally biased region" description="Polar residues" evidence="1">
    <location>
        <begin position="1574"/>
        <end position="1590"/>
    </location>
</feature>
<dbReference type="Pfam" id="PF24344">
    <property type="entry name" value="PH_23"/>
    <property type="match status" value="1"/>
</dbReference>
<feature type="region of interest" description="Disordered" evidence="1">
    <location>
        <begin position="65"/>
        <end position="493"/>
    </location>
</feature>
<protein>
    <submittedName>
        <fullName evidence="5">Uncharacterized protein</fullName>
    </submittedName>
</protein>
<feature type="compositionally biased region" description="Polar residues" evidence="1">
    <location>
        <begin position="1276"/>
        <end position="1290"/>
    </location>
</feature>
<feature type="domain" description="PH" evidence="4">
    <location>
        <begin position="1401"/>
        <end position="1543"/>
    </location>
</feature>
<feature type="region of interest" description="Disordered" evidence="1">
    <location>
        <begin position="968"/>
        <end position="1012"/>
    </location>
</feature>
<dbReference type="EMBL" id="JAVHJV010000002">
    <property type="protein sequence ID" value="KAK5945807.1"/>
    <property type="molecule type" value="Genomic_DNA"/>
</dbReference>
<dbReference type="Proteomes" id="UP001334248">
    <property type="component" value="Unassembled WGS sequence"/>
</dbReference>
<feature type="region of interest" description="Disordered" evidence="1">
    <location>
        <begin position="1708"/>
        <end position="1758"/>
    </location>
</feature>
<feature type="region of interest" description="Disordered" evidence="1">
    <location>
        <begin position="1027"/>
        <end position="1104"/>
    </location>
</feature>
<feature type="compositionally biased region" description="Polar residues" evidence="1">
    <location>
        <begin position="470"/>
        <end position="482"/>
    </location>
</feature>
<feature type="compositionally biased region" description="Polar residues" evidence="1">
    <location>
        <begin position="1094"/>
        <end position="1104"/>
    </location>
</feature>
<evidence type="ECO:0000259" key="4">
    <source>
        <dbReference type="Pfam" id="PF24345"/>
    </source>
</evidence>
<feature type="region of interest" description="Disordered" evidence="1">
    <location>
        <begin position="1133"/>
        <end position="1405"/>
    </location>
</feature>
<dbReference type="Pfam" id="PF24345">
    <property type="entry name" value="PH_24"/>
    <property type="match status" value="1"/>
</dbReference>
<feature type="compositionally biased region" description="Acidic residues" evidence="1">
    <location>
        <begin position="1317"/>
        <end position="1336"/>
    </location>
</feature>
<feature type="region of interest" description="Disordered" evidence="1">
    <location>
        <begin position="534"/>
        <end position="560"/>
    </location>
</feature>
<comment type="caution">
    <text evidence="5">The sequence shown here is derived from an EMBL/GenBank/DDBJ whole genome shotgun (WGS) entry which is preliminary data.</text>
</comment>
<dbReference type="InterPro" id="IPR056223">
    <property type="entry name" value="PH_24"/>
</dbReference>
<sequence>MPETGPARKRATPQRKSQQTTADQNVAKKQTSYHDAATVQDRIRKWQTEDVVGAVDPDVLSVKSQARSEACRTPVRLHPSAAELAKEKEAQSTPRRRSTKWVQAENRAWVKQRRSMRQSTRISPKQPSSQTEPVVEDPAKEKTPPSEYLRSESQRTRNINSSRAEREERRRRRREARARANGGGALVDDGIRVYNKSRSHFGSETGGSTPARSVKDDGPESVLPQDDSPQFKSQLSFRHDGPLPGEQDDQLNEDGSPKQPTKYAQTLGKPPAESDRLEPPKSRKRGILSKTKEILTGGNDAPEGPSNRIPSIQAWLEEQPDMPDPFVDGKEKTPSPGRNVPKPSKHRSHRKKDQVEPAIAEVDDPNKIWDSLNPVQQREARRASRREHRNASSRQERDSETSNPKRRLFSFEVCDEPSKGEDHIAPPPDYADHQNQAPPDTRTSARKTRKSTRDTPSTAAVAAAEPLEQPTVSALNRESSIQPDRDITPRKQKASARLLNEVIVESAESHQNDAALGEDRPASRELKRKLTTHEDLLSVLSQPRARRSTRSVRSLRKPEGPSNEMLIREALETMRQEELRYTRELRTLVDGVTPVLLQSLLSKADATATAGLFSENKNNDASFTRPIIDMGVALQRLKNMHGRIPLQENNLESLLTWAVTAHKSYSDYVKSWRLGFQGVIVNLAPLDPTQMTAEEMLSRDPDGDVVDDQGQKADVAYLQKRPLIRIKRMAKLFTTIRDASPGHEKALKVAELYAALTEVAKQRHSEEQGRLEDEAAANIDITRTRDIKTMAPLEIVEVDKKRKVRARDMFNLSLYHSNGQRLDCRIEIVLRDDPTPGTGGDILICQVEEEAKWLLFQPIHLSKVSSRREKSESDLIVMVKGVAGISQGWHEILALRAEDPAAVTEWLHMLGSNPLPPKLNHNPSWNMAAEPPAQPPIQPEIQGTMPADVPEVPKVSLSAGALAALPSDVDVPIGEPSVVLRRRRPKATTESTASEQKQPERQTKLSMGGGLQQRNVPEHYQHAMNLPQQRHHKPSLRSSEQSTVSADSAKVPTTSQASPRPSSSSAPSSSSVPNRPMPSRQVPLVPRPRYSPQKLAQPSSIGTTSTSTYFIGSDLASQQASEVQAETDKLVQEIENAQHSWEQEPPLMSGGLATASPADIQRERSRTRDETPEDNVESESEPRRPPVTRPRKHSRVRSFSSTPLTDTIKEQWATLSGFRKKQQSTPNTPERKPASPELVTDDLPTPRPISGRDQSPIMSPASLERPPPPPAHRSVYSITGSPRQSMTSLPESPRPRSQQQPDTMSPLKQGYHASSSDDSDSDSDSDETDATSDMSEDDLHSELKDQATPLVQVSQGNRRSSYGPARPLPSVPSAGTKTLDPSDSASNGPYRRAPPPSSFPANKKKRSIAMVCSWSDRGVWEPIQEDECSIVISPGLVQAFPMSAAHSQPMAGADWEADGDEQSTSFAEQQPLVEFELTPVVPLRKGTALDITIRSPPTPNSTIRATNNVMFRSRTVQECEKLYQLINWARCNNPTYAQLARSRAREPTVSFATDVQQSKSRSWFSFGSKEKSSYRASSRPPTSIADSAASGASTNSAFSALRKFGQNSPFSLKRSSIMRKPGLSSAGGGSLYSSSNGGSGSGTSTPVPASQAGFIPGPDGPNVPATSAEAANGGGMVNNMKVRLFVRQGSKWEALGQSFLTVLPAAINTNTPDSRPGSSGTSTPPQRISRAPSAMPPPRTSHLRLPSSSNTPHRIHGDGREKRILITNMKKKDVVLLDVILGESCFEKVMQTGIAVNVWKEDEDIKGIGGVMTGRSRMYMIQFRTSTEASWVFNMCGTYRYGSGGQP</sequence>
<feature type="compositionally biased region" description="Low complexity" evidence="1">
    <location>
        <begin position="1052"/>
        <end position="1074"/>
    </location>
</feature>
<feature type="compositionally biased region" description="Basic residues" evidence="1">
    <location>
        <begin position="544"/>
        <end position="555"/>
    </location>
</feature>
<feature type="compositionally biased region" description="Basic residues" evidence="1">
    <location>
        <begin position="343"/>
        <end position="352"/>
    </location>
</feature>
<feature type="region of interest" description="Disordered" evidence="1">
    <location>
        <begin position="1622"/>
        <end position="1672"/>
    </location>
</feature>
<feature type="compositionally biased region" description="Low complexity" evidence="1">
    <location>
        <begin position="1711"/>
        <end position="1725"/>
    </location>
</feature>
<feature type="compositionally biased region" description="Polar residues" evidence="1">
    <location>
        <begin position="1373"/>
        <end position="1387"/>
    </location>
</feature>
<evidence type="ECO:0000313" key="6">
    <source>
        <dbReference type="Proteomes" id="UP001334248"/>
    </source>
</evidence>
<dbReference type="RefSeq" id="XP_064733897.1">
    <property type="nucleotide sequence ID" value="XM_064871444.1"/>
</dbReference>
<feature type="compositionally biased region" description="Polar residues" evidence="1">
    <location>
        <begin position="14"/>
        <end position="30"/>
    </location>
</feature>
<feature type="region of interest" description="Disordered" evidence="1">
    <location>
        <begin position="1571"/>
        <end position="1590"/>
    </location>
</feature>
<feature type="compositionally biased region" description="Basic and acidic residues" evidence="1">
    <location>
        <begin position="1160"/>
        <end position="1170"/>
    </location>
</feature>
<dbReference type="GeneID" id="89996464"/>
<feature type="compositionally biased region" description="Polar residues" evidence="1">
    <location>
        <begin position="200"/>
        <end position="211"/>
    </location>
</feature>
<feature type="compositionally biased region" description="Polar residues" evidence="1">
    <location>
        <begin position="1036"/>
        <end position="1046"/>
    </location>
</feature>
<feature type="compositionally biased region" description="Polar residues" evidence="1">
    <location>
        <begin position="117"/>
        <end position="132"/>
    </location>
</feature>
<gene>
    <name evidence="5" type="ORF">PMZ80_003015</name>
</gene>
<feature type="domain" description="PH" evidence="3">
    <location>
        <begin position="777"/>
        <end position="918"/>
    </location>
</feature>
<keyword evidence="6" id="KW-1185">Reference proteome</keyword>
<evidence type="ECO:0000259" key="3">
    <source>
        <dbReference type="Pfam" id="PF24344"/>
    </source>
</evidence>
<evidence type="ECO:0000313" key="5">
    <source>
        <dbReference type="EMBL" id="KAK5945807.1"/>
    </source>
</evidence>
<dbReference type="InterPro" id="IPR056222">
    <property type="entry name" value="PH_23"/>
</dbReference>
<reference evidence="5 6" key="1">
    <citation type="journal article" date="2023" name="Res Sq">
        <title>Genomic and morphological characterization of Knufia obscura isolated from the Mars 2020 spacecraft assembly facility.</title>
        <authorList>
            <person name="Chander A.M."/>
            <person name="Teixeira M.M."/>
            <person name="Singh N.K."/>
            <person name="Williams M.P."/>
            <person name="Parker C.W."/>
            <person name="Leo P."/>
            <person name="Stajich J.E."/>
            <person name="Torok T."/>
            <person name="Tighe S."/>
            <person name="Mason C.E."/>
            <person name="Venkateswaran K."/>
        </authorList>
    </citation>
    <scope>NUCLEOTIDE SEQUENCE [LARGE SCALE GENOMIC DNA]</scope>
    <source>
        <strain evidence="5 6">CCFEE 5817</strain>
    </source>
</reference>
<organism evidence="5 6">
    <name type="scientific">Knufia obscura</name>
    <dbReference type="NCBI Taxonomy" id="1635080"/>
    <lineage>
        <taxon>Eukaryota</taxon>
        <taxon>Fungi</taxon>
        <taxon>Dikarya</taxon>
        <taxon>Ascomycota</taxon>
        <taxon>Pezizomycotina</taxon>
        <taxon>Eurotiomycetes</taxon>
        <taxon>Chaetothyriomycetidae</taxon>
        <taxon>Chaetothyriales</taxon>
        <taxon>Trichomeriaceae</taxon>
        <taxon>Knufia</taxon>
    </lineage>
</organism>
<dbReference type="Pfam" id="PF24340">
    <property type="entry name" value="DH_2"/>
    <property type="match status" value="1"/>
</dbReference>
<feature type="compositionally biased region" description="Polar residues" evidence="1">
    <location>
        <begin position="227"/>
        <end position="236"/>
    </location>
</feature>
<feature type="compositionally biased region" description="Basic and acidic residues" evidence="1">
    <location>
        <begin position="137"/>
        <end position="155"/>
    </location>
</feature>
<name>A0ABR0RYW0_9EURO</name>
<evidence type="ECO:0000256" key="1">
    <source>
        <dbReference type="SAM" id="MobiDB-lite"/>
    </source>
</evidence>
<evidence type="ECO:0000259" key="2">
    <source>
        <dbReference type="Pfam" id="PF24340"/>
    </source>
</evidence>